<comment type="caution">
    <text evidence="9">The sequence shown here is derived from an EMBL/GenBank/DDBJ whole genome shotgun (WGS) entry which is preliminary data.</text>
</comment>
<evidence type="ECO:0000313" key="10">
    <source>
        <dbReference type="Proteomes" id="UP000284495"/>
    </source>
</evidence>
<evidence type="ECO:0000313" key="11">
    <source>
        <dbReference type="Proteomes" id="UP000474077"/>
    </source>
</evidence>
<dbReference type="EMBL" id="WDER01000088">
    <property type="protein sequence ID" value="KAB6078691.1"/>
    <property type="molecule type" value="Genomic_DNA"/>
</dbReference>
<reference evidence="8 11" key="2">
    <citation type="journal article" date="2019" name="Nat. Med.">
        <title>A library of human gut bacterial isolates paired with longitudinal multiomics data enables mechanistic microbiome research.</title>
        <authorList>
            <person name="Poyet M."/>
            <person name="Groussin M."/>
            <person name="Gibbons S.M."/>
            <person name="Avila-Pacheco J."/>
            <person name="Jiang X."/>
            <person name="Kearney S.M."/>
            <person name="Perrotta A.R."/>
            <person name="Berdy B."/>
            <person name="Zhao S."/>
            <person name="Lieberman T.D."/>
            <person name="Swanson P.K."/>
            <person name="Smith M."/>
            <person name="Roesemann S."/>
            <person name="Alexander J.E."/>
            <person name="Rich S.A."/>
            <person name="Livny J."/>
            <person name="Vlamakis H."/>
            <person name="Clish C."/>
            <person name="Bullock K."/>
            <person name="Deik A."/>
            <person name="Scott J."/>
            <person name="Pierce K.A."/>
            <person name="Xavier R.J."/>
            <person name="Alm E.J."/>
        </authorList>
    </citation>
    <scope>NUCLEOTIDE SEQUENCE [LARGE SCALE GENOMIC DNA]</scope>
    <source>
        <strain evidence="8 11">BIOML-A73</strain>
    </source>
</reference>
<proteinExistence type="inferred from homology"/>
<evidence type="ECO:0000256" key="2">
    <source>
        <dbReference type="ARBA" id="ARBA00006275"/>
    </source>
</evidence>
<reference evidence="9 10" key="1">
    <citation type="submission" date="2018-08" db="EMBL/GenBank/DDBJ databases">
        <title>A genome reference for cultivated species of the human gut microbiota.</title>
        <authorList>
            <person name="Zou Y."/>
            <person name="Xue W."/>
            <person name="Luo G."/>
        </authorList>
    </citation>
    <scope>NUCLEOTIDE SEQUENCE [LARGE SCALE GENOMIC DNA]</scope>
    <source>
        <strain evidence="9 10">AF38-2</strain>
    </source>
</reference>
<dbReference type="InterPro" id="IPR011990">
    <property type="entry name" value="TPR-like_helical_dom_sf"/>
</dbReference>
<evidence type="ECO:0000259" key="6">
    <source>
        <dbReference type="Pfam" id="PF07980"/>
    </source>
</evidence>
<name>A0A415KJ35_9BACE</name>
<evidence type="ECO:0000313" key="8">
    <source>
        <dbReference type="EMBL" id="KAB6078691.1"/>
    </source>
</evidence>
<feature type="domain" description="RagB/SusD" evidence="6">
    <location>
        <begin position="374"/>
        <end position="625"/>
    </location>
</feature>
<dbReference type="InterPro" id="IPR012944">
    <property type="entry name" value="SusD_RagB_dom"/>
</dbReference>
<accession>A0A415KJ35</accession>
<organism evidence="9 10">
    <name type="scientific">Bacteroides xylanisolvens</name>
    <dbReference type="NCBI Taxonomy" id="371601"/>
    <lineage>
        <taxon>Bacteria</taxon>
        <taxon>Pseudomonadati</taxon>
        <taxon>Bacteroidota</taxon>
        <taxon>Bacteroidia</taxon>
        <taxon>Bacteroidales</taxon>
        <taxon>Bacteroidaceae</taxon>
        <taxon>Bacteroides</taxon>
    </lineage>
</organism>
<dbReference type="RefSeq" id="WP_049701925.1">
    <property type="nucleotide sequence ID" value="NZ_JAQEAW010000013.1"/>
</dbReference>
<sequence length="627" mass="71484">MNKKLIYSAIVCLGLSMSSCNDFLDVEPPAGFTPEYLFESEDEINSLITNVYSAMTRDQIYGGAFAYNLNTNTDVEMSSFSNNTVNSAGSDIGCFDVKPYWSTLNDTWNAVYSAINVSNDIIEGIENSPLYLQGRASEQLKHMYGEIKTLRATLYLDLIRTFGDVVFVTKPSESTDHFQVGVTDRNEILEFLIEDLISVEPGMKYAADLDYGVERASREYCQGLIGLLAMNRGGWTLRPDKEIPSSIGYMERGENFEHYYDIAIEYLGKVIDEGKHDLKQSYEQVWANECKWTTVSNDDIIFAVPMLKGTTGRYAFNIGVTIAEGTHEYGRARNYVTFCGTYIFSFDKNDLRRDVTCAPYKYDEDLNQELDMGIAGMGVGKWSKLKMDAPMGSSSQGNTGINAVRMRFADVLLLYAEAVNERFGPREDAKEALKRVRRRAFDASLWTDKVESYVESLGSEETFFEALMNERKWEFGGESIRKYDLARWNKYGEVIYNLYNEMVNWGLVANGQYIEGIDDVPTNIYYKDIPDPVNTGRTILDIQGIDEYMHARPAGYEDQEYAISWRVLDRETQAYKTADAISWSFRGFINMNNDRIVKPTDPLRYLCPYPTKVVTDHRGLIQNYYGF</sequence>
<keyword evidence="4" id="KW-0472">Membrane</keyword>
<evidence type="ECO:0000256" key="5">
    <source>
        <dbReference type="ARBA" id="ARBA00023237"/>
    </source>
</evidence>
<dbReference type="Pfam" id="PF14322">
    <property type="entry name" value="SusD-like_3"/>
    <property type="match status" value="1"/>
</dbReference>
<gene>
    <name evidence="9" type="ORF">DW027_14290</name>
    <name evidence="8" type="ORF">GA560_22045</name>
</gene>
<evidence type="ECO:0000256" key="4">
    <source>
        <dbReference type="ARBA" id="ARBA00023136"/>
    </source>
</evidence>
<evidence type="ECO:0000259" key="7">
    <source>
        <dbReference type="Pfam" id="PF14322"/>
    </source>
</evidence>
<dbReference type="Proteomes" id="UP000284495">
    <property type="component" value="Unassembled WGS sequence"/>
</dbReference>
<evidence type="ECO:0000256" key="3">
    <source>
        <dbReference type="ARBA" id="ARBA00022729"/>
    </source>
</evidence>
<comment type="similarity">
    <text evidence="2">Belongs to the SusD family.</text>
</comment>
<dbReference type="Proteomes" id="UP000474077">
    <property type="component" value="Unassembled WGS sequence"/>
</dbReference>
<comment type="subcellular location">
    <subcellularLocation>
        <location evidence="1">Cell outer membrane</location>
    </subcellularLocation>
</comment>
<evidence type="ECO:0000313" key="9">
    <source>
        <dbReference type="EMBL" id="RHL36297.1"/>
    </source>
</evidence>
<keyword evidence="5" id="KW-0998">Cell outer membrane</keyword>
<dbReference type="PROSITE" id="PS51257">
    <property type="entry name" value="PROKAR_LIPOPROTEIN"/>
    <property type="match status" value="1"/>
</dbReference>
<keyword evidence="3" id="KW-0732">Signal</keyword>
<dbReference type="EMBL" id="QROO01000018">
    <property type="protein sequence ID" value="RHL36297.1"/>
    <property type="molecule type" value="Genomic_DNA"/>
</dbReference>
<dbReference type="SUPFAM" id="SSF48452">
    <property type="entry name" value="TPR-like"/>
    <property type="match status" value="1"/>
</dbReference>
<evidence type="ECO:0000256" key="1">
    <source>
        <dbReference type="ARBA" id="ARBA00004442"/>
    </source>
</evidence>
<dbReference type="Gene3D" id="1.25.40.390">
    <property type="match status" value="1"/>
</dbReference>
<dbReference type="AlphaFoldDB" id="A0A415KJ35"/>
<feature type="domain" description="SusD-like N-terminal" evidence="7">
    <location>
        <begin position="22"/>
        <end position="173"/>
    </location>
</feature>
<protein>
    <submittedName>
        <fullName evidence="9">RagB/SusD family nutrient uptake outer membrane protein</fullName>
    </submittedName>
</protein>
<dbReference type="GO" id="GO:0009279">
    <property type="term" value="C:cell outer membrane"/>
    <property type="evidence" value="ECO:0007669"/>
    <property type="project" value="UniProtKB-SubCell"/>
</dbReference>
<dbReference type="InterPro" id="IPR033985">
    <property type="entry name" value="SusD-like_N"/>
</dbReference>
<dbReference type="Pfam" id="PF07980">
    <property type="entry name" value="SusD_RagB"/>
    <property type="match status" value="1"/>
</dbReference>